<dbReference type="KEGG" id="lpil:LIP_1386"/>
<dbReference type="Gene3D" id="2.60.40.1120">
    <property type="entry name" value="Carboxypeptidase-like, regulatory domain"/>
    <property type="match status" value="1"/>
</dbReference>
<dbReference type="AlphaFoldDB" id="A0A0K2SJQ4"/>
<name>A0A0K2SJQ4_LIMPI</name>
<gene>
    <name evidence="1" type="ORF">LIP_1386</name>
</gene>
<evidence type="ECO:0000313" key="2">
    <source>
        <dbReference type="Proteomes" id="UP000065807"/>
    </source>
</evidence>
<keyword evidence="2" id="KW-1185">Reference proteome</keyword>
<evidence type="ECO:0008006" key="3">
    <source>
        <dbReference type="Google" id="ProtNLM"/>
    </source>
</evidence>
<dbReference type="GO" id="GO:0030246">
    <property type="term" value="F:carbohydrate binding"/>
    <property type="evidence" value="ECO:0007669"/>
    <property type="project" value="InterPro"/>
</dbReference>
<organism evidence="1 2">
    <name type="scientific">Limnochorda pilosa</name>
    <dbReference type="NCBI Taxonomy" id="1555112"/>
    <lineage>
        <taxon>Bacteria</taxon>
        <taxon>Bacillati</taxon>
        <taxon>Bacillota</taxon>
        <taxon>Limnochordia</taxon>
        <taxon>Limnochordales</taxon>
        <taxon>Limnochordaceae</taxon>
        <taxon>Limnochorda</taxon>
    </lineage>
</organism>
<proteinExistence type="predicted"/>
<dbReference type="InterPro" id="IPR013784">
    <property type="entry name" value="Carb-bd-like_fold"/>
</dbReference>
<dbReference type="EMBL" id="AP014924">
    <property type="protein sequence ID" value="BAS27237.1"/>
    <property type="molecule type" value="Genomic_DNA"/>
</dbReference>
<protein>
    <recommendedName>
        <fullName evidence="3">Carboxypeptidase regulatory-like domain-containing protein</fullName>
    </recommendedName>
</protein>
<evidence type="ECO:0000313" key="1">
    <source>
        <dbReference type="EMBL" id="BAS27237.1"/>
    </source>
</evidence>
<dbReference type="Pfam" id="PF13620">
    <property type="entry name" value="CarboxypepD_reg"/>
    <property type="match status" value="1"/>
</dbReference>
<sequence length="338" mass="37661">MYRLLQQTGLGYAVFLCVLPGMVYAATITGTVTDMLGEPISDVPVGVVAHEAGHPPDAGDFLTLPSISGSDGRFRLPGLPPGEYDVVVLGKHAPRAFGHSLPFLQARLRGVQLSSMADEVDVSVALVRNMVALSPEPYTRWTASSSVRFRWAPVPGADRYRIEVRTALHEPVLIEETSKPESSFIDISEQTGRILVWHVAAFQDQTLVALSPYPWERRWSVYVPGTEVITAQEMLLTSGARNGELTKPRSVFDVTEDRVLAWETWPDRSEEHLILARFFDPFGRLYHELPYPLSPSISRTWQGIDVSNHRAAELPGEWIVEILVDGLRAARFNFTLNE</sequence>
<reference evidence="2" key="1">
    <citation type="submission" date="2015-07" db="EMBL/GenBank/DDBJ databases">
        <title>Complete genome sequence and phylogenetic analysis of Limnochorda pilosa.</title>
        <authorList>
            <person name="Watanabe M."/>
            <person name="Kojima H."/>
            <person name="Fukui M."/>
        </authorList>
    </citation>
    <scope>NUCLEOTIDE SEQUENCE [LARGE SCALE GENOMIC DNA]</scope>
    <source>
        <strain evidence="2">HC45</strain>
    </source>
</reference>
<accession>A0A0K2SJQ4</accession>
<reference evidence="2" key="2">
    <citation type="journal article" date="2016" name="Int. J. Syst. Evol. Microbiol.">
        <title>Complete genome sequence and cell structure of Limnochorda pilosa, a Gram-negative spore-former within the phylum Firmicutes.</title>
        <authorList>
            <person name="Watanabe M."/>
            <person name="Kojima H."/>
            <person name="Fukui M."/>
        </authorList>
    </citation>
    <scope>NUCLEOTIDE SEQUENCE [LARGE SCALE GENOMIC DNA]</scope>
    <source>
        <strain evidence="2">HC45</strain>
    </source>
</reference>
<dbReference type="SUPFAM" id="SSF49452">
    <property type="entry name" value="Starch-binding domain-like"/>
    <property type="match status" value="1"/>
</dbReference>
<dbReference type="Proteomes" id="UP000065807">
    <property type="component" value="Chromosome"/>
</dbReference>